<feature type="domain" description="FAS1" evidence="2">
    <location>
        <begin position="178"/>
        <end position="309"/>
    </location>
</feature>
<sequence>DFVTQSYYLNVFFCCLFEEFILNHVLEGVHYLKEFTSGLSHPTPQGQQLHFSLAPDGSVKVNGANIVEYNILTENGVVHIIDRVLFTPPLSGGQPQRPFRPGAPGTAGQPQRPSISNRPGQPVGASRGSDSIMPPYHPPPITTPQPDGQEPILPPPPGLVTGSGAPPPPGNTILQIIEMPGLNIQGQPVGLNTFYDLLKNSGLINTLNKQGPFTVLVPTDDAFSNLPAGVLNELKNNPQLLRRVLLNHVLSLSLNPQDLQNNMVIETNSGLRLFVSVLNGGQKILIGGPKLVASTLTENGYVYIINRFLNRLPAVNIVTELNSRENLAKLVSSVVTAGLEQTFRHEGPYTVFAPTDEAFAALPENDLRQLLGNPEALKEVILNHVVEGVHYKKEFSSGLVLPTPRGQNLRFVVASDGTITVNNARVVESDILTGNGVIHVIDRVLVTSSEVDVFSNRFPGGIIS</sequence>
<dbReference type="SMART" id="SM00554">
    <property type="entry name" value="FAS1"/>
    <property type="match status" value="3"/>
</dbReference>
<feature type="domain" description="FAS1" evidence="2">
    <location>
        <begin position="314"/>
        <end position="445"/>
    </location>
</feature>
<organism evidence="3 4">
    <name type="scientific">Limulus polyphemus</name>
    <name type="common">Atlantic horseshoe crab</name>
    <dbReference type="NCBI Taxonomy" id="6850"/>
    <lineage>
        <taxon>Eukaryota</taxon>
        <taxon>Metazoa</taxon>
        <taxon>Ecdysozoa</taxon>
        <taxon>Arthropoda</taxon>
        <taxon>Chelicerata</taxon>
        <taxon>Merostomata</taxon>
        <taxon>Xiphosura</taxon>
        <taxon>Limulidae</taxon>
        <taxon>Limulus</taxon>
    </lineage>
</organism>
<dbReference type="PROSITE" id="PS50213">
    <property type="entry name" value="FAS1"/>
    <property type="match status" value="3"/>
</dbReference>
<dbReference type="Gene3D" id="2.30.180.10">
    <property type="entry name" value="FAS1 domain"/>
    <property type="match status" value="3"/>
</dbReference>
<reference evidence="4" key="1">
    <citation type="submission" date="2025-08" db="UniProtKB">
        <authorList>
            <consortium name="RefSeq"/>
        </authorList>
    </citation>
    <scope>IDENTIFICATION</scope>
    <source>
        <tissue evidence="4">Muscle</tissue>
    </source>
</reference>
<gene>
    <name evidence="4" type="primary">LOC106476998</name>
</gene>
<evidence type="ECO:0000259" key="2">
    <source>
        <dbReference type="PROSITE" id="PS50213"/>
    </source>
</evidence>
<evidence type="ECO:0000313" key="4">
    <source>
        <dbReference type="RefSeq" id="XP_013793060.2"/>
    </source>
</evidence>
<dbReference type="InterPro" id="IPR000782">
    <property type="entry name" value="FAS1_domain"/>
</dbReference>
<dbReference type="GeneID" id="106476998"/>
<dbReference type="SUPFAM" id="SSF82153">
    <property type="entry name" value="FAS1 domain"/>
    <property type="match status" value="3"/>
</dbReference>
<feature type="domain" description="FAS1" evidence="2">
    <location>
        <begin position="1"/>
        <end position="85"/>
    </location>
</feature>
<feature type="compositionally biased region" description="Polar residues" evidence="1">
    <location>
        <begin position="108"/>
        <end position="119"/>
    </location>
</feature>
<proteinExistence type="predicted"/>
<protein>
    <submittedName>
        <fullName evidence="4">Periostin-like</fullName>
    </submittedName>
</protein>
<name>A0ABM1C2H8_LIMPO</name>
<dbReference type="InterPro" id="IPR036378">
    <property type="entry name" value="FAS1_dom_sf"/>
</dbReference>
<dbReference type="RefSeq" id="XP_013793060.2">
    <property type="nucleotide sequence ID" value="XM_013937606.2"/>
</dbReference>
<feature type="region of interest" description="Disordered" evidence="1">
    <location>
        <begin position="89"/>
        <end position="170"/>
    </location>
</feature>
<dbReference type="PANTHER" id="PTHR10900">
    <property type="entry name" value="PERIOSTIN-RELATED"/>
    <property type="match status" value="1"/>
</dbReference>
<keyword evidence="3" id="KW-1185">Reference proteome</keyword>
<dbReference type="PANTHER" id="PTHR10900:SF77">
    <property type="entry name" value="FI19380P1"/>
    <property type="match status" value="1"/>
</dbReference>
<evidence type="ECO:0000256" key="1">
    <source>
        <dbReference type="SAM" id="MobiDB-lite"/>
    </source>
</evidence>
<dbReference type="InterPro" id="IPR050904">
    <property type="entry name" value="Adhesion/Biosynth-related"/>
</dbReference>
<accession>A0ABM1C2H8</accession>
<dbReference type="Pfam" id="PF02469">
    <property type="entry name" value="Fasciclin"/>
    <property type="match status" value="3"/>
</dbReference>
<feature type="non-terminal residue" evidence="4">
    <location>
        <position position="1"/>
    </location>
</feature>
<evidence type="ECO:0000313" key="3">
    <source>
        <dbReference type="Proteomes" id="UP000694941"/>
    </source>
</evidence>
<dbReference type="Proteomes" id="UP000694941">
    <property type="component" value="Unplaced"/>
</dbReference>